<dbReference type="Gene3D" id="3.40.50.1010">
    <property type="entry name" value="5'-nuclease"/>
    <property type="match status" value="1"/>
</dbReference>
<evidence type="ECO:0000313" key="7">
    <source>
        <dbReference type="EMBL" id="OPJ63895.1"/>
    </source>
</evidence>
<protein>
    <recommendedName>
        <fullName evidence="5">5'-3' exonuclease</fullName>
    </recommendedName>
</protein>
<dbReference type="SUPFAM" id="SSF88723">
    <property type="entry name" value="PIN domain-like"/>
    <property type="match status" value="1"/>
</dbReference>
<dbReference type="SMART" id="SM00279">
    <property type="entry name" value="HhH2"/>
    <property type="match status" value="1"/>
</dbReference>
<keyword evidence="3" id="KW-0238">DNA-binding</keyword>
<dbReference type="GO" id="GO:0017108">
    <property type="term" value="F:5'-flap endonuclease activity"/>
    <property type="evidence" value="ECO:0007669"/>
    <property type="project" value="InterPro"/>
</dbReference>
<dbReference type="PANTHER" id="PTHR42646:SF2">
    <property type="entry name" value="5'-3' EXONUCLEASE FAMILY PROTEIN"/>
    <property type="match status" value="1"/>
</dbReference>
<keyword evidence="7" id="KW-0808">Transferase</keyword>
<keyword evidence="2" id="KW-0378">Hydrolase</keyword>
<proteinExistence type="predicted"/>
<dbReference type="Proteomes" id="UP000191056">
    <property type="component" value="Unassembled WGS sequence"/>
</dbReference>
<dbReference type="Pfam" id="PF02739">
    <property type="entry name" value="5_3_exonuc_N"/>
    <property type="match status" value="1"/>
</dbReference>
<reference evidence="7 9" key="1">
    <citation type="submission" date="2017-03" db="EMBL/GenBank/DDBJ databases">
        <title>Genome sequence of Clostridium chromiireducens DSM 23318.</title>
        <authorList>
            <person name="Poehlein A."/>
            <person name="Daniel R."/>
        </authorList>
    </citation>
    <scope>NUCLEOTIDE SEQUENCE [LARGE SCALE GENOMIC DNA]</scope>
    <source>
        <strain evidence="7 9">DSM 23318</strain>
    </source>
</reference>
<dbReference type="Pfam" id="PF01367">
    <property type="entry name" value="5_3_exonuc"/>
    <property type="match status" value="1"/>
</dbReference>
<dbReference type="CDD" id="cd09859">
    <property type="entry name" value="PIN_53EXO"/>
    <property type="match status" value="1"/>
</dbReference>
<dbReference type="AlphaFoldDB" id="A0A1V4IVS3"/>
<sequence length="340" mass="39093">MNKHLLLIDGSSLLSCCFFGNLPKEYKFAKTDEEKDKYLNKIRQSPQGEFTNGVFTMMAAMLKVIRNQRPTHMVVAWDRTKEFTFRKELFPDYKGHRKEFRSELGNQFALAQKVLKDMGIAQFLFDEYEADDIIGTLSKKFQKDMRVTIWTKDQDCLQLADDNIRVWLITSKCSDMYSQLGVDNKQLNIPSGIFEYTPYYVKHFYGVDPIQIIDRKAIEGDPSDNIPGISGVGEKSVIPLLQEFETVEGIYDFIENSSEKEIKETFKELGISRSPLSRLIEESDTKLVGKKAAFLSKKLATIKCDIEELECVIADELNLEINEDVMKSTFEELGFQSLLK</sequence>
<dbReference type="InterPro" id="IPR020045">
    <property type="entry name" value="DNA_polI_H3TH"/>
</dbReference>
<evidence type="ECO:0000313" key="9">
    <source>
        <dbReference type="Proteomes" id="UP000191056"/>
    </source>
</evidence>
<dbReference type="GO" id="GO:0003677">
    <property type="term" value="F:DNA binding"/>
    <property type="evidence" value="ECO:0007669"/>
    <property type="project" value="UniProtKB-KW"/>
</dbReference>
<evidence type="ECO:0000256" key="3">
    <source>
        <dbReference type="ARBA" id="ARBA00023125"/>
    </source>
</evidence>
<dbReference type="OrthoDB" id="9806424at2"/>
<dbReference type="InterPro" id="IPR029060">
    <property type="entry name" value="PIN-like_dom_sf"/>
</dbReference>
<evidence type="ECO:0000256" key="2">
    <source>
        <dbReference type="ARBA" id="ARBA00022801"/>
    </source>
</evidence>
<dbReference type="Gene3D" id="1.10.150.20">
    <property type="entry name" value="5' to 3' exonuclease, C-terminal subdomain"/>
    <property type="match status" value="1"/>
</dbReference>
<comment type="function">
    <text evidence="4">5'-3' exonuclease acting preferentially on double-stranded DNA.</text>
</comment>
<dbReference type="SMART" id="SM00475">
    <property type="entry name" value="53EXOc"/>
    <property type="match status" value="1"/>
</dbReference>
<dbReference type="GO" id="GO:0033567">
    <property type="term" value="P:DNA replication, Okazaki fragment processing"/>
    <property type="evidence" value="ECO:0007669"/>
    <property type="project" value="InterPro"/>
</dbReference>
<name>A0A1V4IVS3_9CLOT</name>
<evidence type="ECO:0000259" key="6">
    <source>
        <dbReference type="SMART" id="SM00475"/>
    </source>
</evidence>
<dbReference type="InterPro" id="IPR036279">
    <property type="entry name" value="5-3_exonuclease_C_sf"/>
</dbReference>
<dbReference type="Proteomes" id="UP000265930">
    <property type="component" value="Unassembled WGS sequence"/>
</dbReference>
<dbReference type="InterPro" id="IPR002421">
    <property type="entry name" value="5-3_exonuclease"/>
</dbReference>
<comment type="caution">
    <text evidence="7">The sequence shown here is derived from an EMBL/GenBank/DDBJ whole genome shotgun (WGS) entry which is preliminary data.</text>
</comment>
<evidence type="ECO:0000256" key="5">
    <source>
        <dbReference type="ARBA" id="ARBA00050026"/>
    </source>
</evidence>
<dbReference type="EMBL" id="MZGT01000015">
    <property type="protein sequence ID" value="OPJ63895.1"/>
    <property type="molecule type" value="Genomic_DNA"/>
</dbReference>
<dbReference type="EMBL" id="QXDJ01000002">
    <property type="protein sequence ID" value="RII35707.1"/>
    <property type="molecule type" value="Genomic_DNA"/>
</dbReference>
<dbReference type="GO" id="GO:0008409">
    <property type="term" value="F:5'-3' exonuclease activity"/>
    <property type="evidence" value="ECO:0007669"/>
    <property type="project" value="InterPro"/>
</dbReference>
<keyword evidence="7" id="KW-0548">Nucleotidyltransferase</keyword>
<keyword evidence="9" id="KW-1185">Reference proteome</keyword>
<keyword evidence="1" id="KW-0540">Nuclease</keyword>
<feature type="domain" description="5'-3' exonuclease" evidence="6">
    <location>
        <begin position="3"/>
        <end position="320"/>
    </location>
</feature>
<evidence type="ECO:0000256" key="1">
    <source>
        <dbReference type="ARBA" id="ARBA00022722"/>
    </source>
</evidence>
<reference evidence="8 10" key="2">
    <citation type="submission" date="2018-08" db="EMBL/GenBank/DDBJ databases">
        <title>Genome of Clostridium chromiireducens C1, DSM12136.</title>
        <authorList>
            <person name="Xing M."/>
            <person name="Wei Y."/>
            <person name="Ang E.L."/>
            <person name="Zhao H."/>
            <person name="Zhang Y."/>
        </authorList>
    </citation>
    <scope>NUCLEOTIDE SEQUENCE [LARGE SCALE GENOMIC DNA]</scope>
    <source>
        <strain evidence="8 10">C1</strain>
    </source>
</reference>
<dbReference type="CDD" id="cd09898">
    <property type="entry name" value="H3TH_53EXO"/>
    <property type="match status" value="1"/>
</dbReference>
<evidence type="ECO:0000256" key="4">
    <source>
        <dbReference type="ARBA" id="ARBA00049957"/>
    </source>
</evidence>
<accession>A0A1V4IVS3</accession>
<evidence type="ECO:0000313" key="10">
    <source>
        <dbReference type="Proteomes" id="UP000265930"/>
    </source>
</evidence>
<dbReference type="STRING" id="225345.CLCHR_14140"/>
<keyword evidence="8" id="KW-0269">Exonuclease</keyword>
<dbReference type="InterPro" id="IPR008918">
    <property type="entry name" value="HhH2"/>
</dbReference>
<evidence type="ECO:0000313" key="8">
    <source>
        <dbReference type="EMBL" id="RII35707.1"/>
    </source>
</evidence>
<dbReference type="PANTHER" id="PTHR42646">
    <property type="entry name" value="FLAP ENDONUCLEASE XNI"/>
    <property type="match status" value="1"/>
</dbReference>
<dbReference type="InterPro" id="IPR038969">
    <property type="entry name" value="FEN"/>
</dbReference>
<dbReference type="RefSeq" id="WP_079438987.1">
    <property type="nucleotide sequence ID" value="NZ_JBLZIA010000009.1"/>
</dbReference>
<dbReference type="GO" id="GO:0016779">
    <property type="term" value="F:nucleotidyltransferase activity"/>
    <property type="evidence" value="ECO:0007669"/>
    <property type="project" value="UniProtKB-KW"/>
</dbReference>
<dbReference type="SUPFAM" id="SSF47807">
    <property type="entry name" value="5' to 3' exonuclease, C-terminal subdomain"/>
    <property type="match status" value="1"/>
</dbReference>
<dbReference type="InterPro" id="IPR020046">
    <property type="entry name" value="5-3_exonucl_a-hlix_arch_N"/>
</dbReference>
<gene>
    <name evidence="7" type="primary">polA_1</name>
    <name evidence="7" type="ORF">CLCHR_14140</name>
    <name evidence="8" type="ORF">D2A34_11085</name>
</gene>
<organism evidence="7 9">
    <name type="scientific">Clostridium chromiireducens</name>
    <dbReference type="NCBI Taxonomy" id="225345"/>
    <lineage>
        <taxon>Bacteria</taxon>
        <taxon>Bacillati</taxon>
        <taxon>Bacillota</taxon>
        <taxon>Clostridia</taxon>
        <taxon>Eubacteriales</taxon>
        <taxon>Clostridiaceae</taxon>
        <taxon>Clostridium</taxon>
    </lineage>
</organism>